<accession>A0A249XZ51</accession>
<evidence type="ECO:0000313" key="1">
    <source>
        <dbReference type="EMBL" id="ASZ76736.1"/>
    </source>
</evidence>
<dbReference type="EMBL" id="MF001358">
    <property type="protein sequence ID" value="ASZ76736.1"/>
    <property type="molecule type" value="Genomic_DNA"/>
</dbReference>
<dbReference type="Proteomes" id="UP000260005">
    <property type="component" value="Segment"/>
</dbReference>
<evidence type="ECO:0000313" key="2">
    <source>
        <dbReference type="Proteomes" id="UP000260005"/>
    </source>
</evidence>
<proteinExistence type="predicted"/>
<name>A0A249XZ51_9CAUD</name>
<protein>
    <submittedName>
        <fullName evidence="1">Uncharacterized protein</fullName>
    </submittedName>
</protein>
<reference evidence="1 2" key="1">
    <citation type="submission" date="2017-04" db="EMBL/GenBank/DDBJ databases">
        <title>Complete Genome Sequence of Lytic Bacteriophage EF1 Infecting Enterococcus faecalis Isolates.</title>
        <authorList>
            <person name="Kim D."/>
            <person name="Kim Y.J."/>
            <person name="Han B.K."/>
            <person name="Kim H."/>
        </authorList>
    </citation>
    <scope>NUCLEOTIDE SEQUENCE [LARGE SCALE GENOMIC DNA]</scope>
</reference>
<sequence length="83" mass="10454">MSRSRKKQPYSRYVCMKNSSVRKSKKQVNRLYRRRMKQGRYDEDAKIPSLYKRHVDLDWDYEMIKGYFPKEKYPDFYEKLMRK</sequence>
<keyword evidence="2" id="KW-1185">Reference proteome</keyword>
<organism evidence="1 2">
    <name type="scientific">Enterococcus phage EF1</name>
    <dbReference type="NCBI Taxonomy" id="2025813"/>
    <lineage>
        <taxon>Viruses</taxon>
        <taxon>Duplodnaviria</taxon>
        <taxon>Heunggongvirae</taxon>
        <taxon>Uroviricota</taxon>
        <taxon>Caudoviricetes</taxon>
    </lineage>
</organism>